<dbReference type="GO" id="GO:0070012">
    <property type="term" value="F:oligopeptidase activity"/>
    <property type="evidence" value="ECO:0007669"/>
    <property type="project" value="TreeGrafter"/>
</dbReference>
<dbReference type="InterPro" id="IPR029058">
    <property type="entry name" value="AB_hydrolase_fold"/>
</dbReference>
<evidence type="ECO:0000256" key="5">
    <source>
        <dbReference type="ARBA" id="ARBA00022801"/>
    </source>
</evidence>
<evidence type="ECO:0000256" key="6">
    <source>
        <dbReference type="ARBA" id="ARBA00022825"/>
    </source>
</evidence>
<reference evidence="9 10" key="1">
    <citation type="submission" date="2020-08" db="EMBL/GenBank/DDBJ databases">
        <title>Genomic Encyclopedia of Type Strains, Phase IV (KMG-IV): sequencing the most valuable type-strain genomes for metagenomic binning, comparative biology and taxonomic classification.</title>
        <authorList>
            <person name="Goeker M."/>
        </authorList>
    </citation>
    <scope>NUCLEOTIDE SEQUENCE [LARGE SCALE GENOMIC DNA]</scope>
    <source>
        <strain evidence="9 10">DSM 14552</strain>
    </source>
</reference>
<dbReference type="PANTHER" id="PTHR42881:SF2">
    <property type="entry name" value="PROLYL ENDOPEPTIDASE"/>
    <property type="match status" value="1"/>
</dbReference>
<protein>
    <recommendedName>
        <fullName evidence="3">prolyl oligopeptidase</fullName>
        <ecNumber evidence="3">3.4.21.26</ecNumber>
    </recommendedName>
</protein>
<evidence type="ECO:0000313" key="9">
    <source>
        <dbReference type="EMBL" id="MBB3860750.1"/>
    </source>
</evidence>
<feature type="domain" description="Peptidase S9 prolyl oligopeptidase catalytic" evidence="7">
    <location>
        <begin position="531"/>
        <end position="744"/>
    </location>
</feature>
<dbReference type="GO" id="GO:0006508">
    <property type="term" value="P:proteolysis"/>
    <property type="evidence" value="ECO:0007669"/>
    <property type="project" value="UniProtKB-KW"/>
</dbReference>
<dbReference type="InterPro" id="IPR002470">
    <property type="entry name" value="Peptidase_S9A"/>
</dbReference>
<organism evidence="9 10">
    <name type="scientific">Novosphingobium hassiacum</name>
    <dbReference type="NCBI Taxonomy" id="173676"/>
    <lineage>
        <taxon>Bacteria</taxon>
        <taxon>Pseudomonadati</taxon>
        <taxon>Pseudomonadota</taxon>
        <taxon>Alphaproteobacteria</taxon>
        <taxon>Sphingomonadales</taxon>
        <taxon>Sphingomonadaceae</taxon>
        <taxon>Novosphingobium</taxon>
    </lineage>
</organism>
<dbReference type="GO" id="GO:0005829">
    <property type="term" value="C:cytosol"/>
    <property type="evidence" value="ECO:0007669"/>
    <property type="project" value="TreeGrafter"/>
</dbReference>
<accession>A0A7W6EW94</accession>
<keyword evidence="5 9" id="KW-0378">Hydrolase</keyword>
<comment type="similarity">
    <text evidence="2">Belongs to the peptidase S9A family.</text>
</comment>
<comment type="caution">
    <text evidence="9">The sequence shown here is derived from an EMBL/GenBank/DDBJ whole genome shotgun (WGS) entry which is preliminary data.</text>
</comment>
<keyword evidence="10" id="KW-1185">Reference proteome</keyword>
<name>A0A7W6EW94_9SPHN</name>
<dbReference type="Gene3D" id="2.130.10.120">
    <property type="entry name" value="Prolyl oligopeptidase, N-terminal domain"/>
    <property type="match status" value="1"/>
</dbReference>
<dbReference type="Pfam" id="PF00326">
    <property type="entry name" value="Peptidase_S9"/>
    <property type="match status" value="1"/>
</dbReference>
<dbReference type="InterPro" id="IPR023302">
    <property type="entry name" value="Pept_S9A_N"/>
</dbReference>
<evidence type="ECO:0000313" key="10">
    <source>
        <dbReference type="Proteomes" id="UP000562395"/>
    </source>
</evidence>
<gene>
    <name evidence="9" type="ORF">GGQ88_002019</name>
</gene>
<dbReference type="PRINTS" id="PR00862">
    <property type="entry name" value="PROLIGOPTASE"/>
</dbReference>
<dbReference type="Proteomes" id="UP000562395">
    <property type="component" value="Unassembled WGS sequence"/>
</dbReference>
<evidence type="ECO:0000256" key="2">
    <source>
        <dbReference type="ARBA" id="ARBA00005228"/>
    </source>
</evidence>
<dbReference type="EC" id="3.4.21.26" evidence="3"/>
<dbReference type="GO" id="GO:0004252">
    <property type="term" value="F:serine-type endopeptidase activity"/>
    <property type="evidence" value="ECO:0007669"/>
    <property type="project" value="UniProtKB-EC"/>
</dbReference>
<dbReference type="InterPro" id="IPR001375">
    <property type="entry name" value="Peptidase_S9_cat"/>
</dbReference>
<dbReference type="InterPro" id="IPR002471">
    <property type="entry name" value="Pept_S9_AS"/>
</dbReference>
<dbReference type="RefSeq" id="WP_183613012.1">
    <property type="nucleotide sequence ID" value="NZ_JACICY010000004.1"/>
</dbReference>
<evidence type="ECO:0000259" key="7">
    <source>
        <dbReference type="Pfam" id="PF00326"/>
    </source>
</evidence>
<dbReference type="Gene3D" id="3.40.50.1820">
    <property type="entry name" value="alpha/beta hydrolase"/>
    <property type="match status" value="1"/>
</dbReference>
<dbReference type="SUPFAM" id="SSF53474">
    <property type="entry name" value="alpha/beta-Hydrolases"/>
    <property type="match status" value="1"/>
</dbReference>
<dbReference type="PROSITE" id="PS00708">
    <property type="entry name" value="PRO_ENDOPEP_SER"/>
    <property type="match status" value="1"/>
</dbReference>
<proteinExistence type="inferred from homology"/>
<comment type="catalytic activity">
    <reaction evidence="1">
        <text>Hydrolysis of Pro-|-Xaa &gt;&gt; Ala-|-Xaa in oligopeptides.</text>
        <dbReference type="EC" id="3.4.21.26"/>
    </reaction>
</comment>
<evidence type="ECO:0000256" key="1">
    <source>
        <dbReference type="ARBA" id="ARBA00001070"/>
    </source>
</evidence>
<dbReference type="SUPFAM" id="SSF50993">
    <property type="entry name" value="Peptidase/esterase 'gauge' domain"/>
    <property type="match status" value="1"/>
</dbReference>
<dbReference type="AlphaFoldDB" id="A0A7W6EW94"/>
<evidence type="ECO:0000259" key="8">
    <source>
        <dbReference type="Pfam" id="PF02897"/>
    </source>
</evidence>
<sequence>MTWELELTGRRAAGAIVALALLLAGGPLRAGGESAEASAAGATVAGSTAVAWPPARLIFPRSAYPATRDDGLVELAFGERVPDPFRWLEADQRSDPAVAGWIKRQNALSADYLARLPGRDQFAQRIRKLFDFERYGLPRKAGRNYFYTRNAGLQNLSALWMRKGVDGAQRLLLDPNTWSADGSVALAQWEPSPSGRFVAFAEQEAGSDWRRLRVIEVASGRLLDDRLDWANDTDIAWVGDEGFLYSRFPTPSAGDDPRKPRFDKAVWFHKVGTAQVVDERVYATPDHPEWSHKAQVTSDGRWAVIVSEVSTDKRNAIHLIRLAGRKRGRWDTQTLVPDIADHWRLVAGLGDRVWFITDRGAPAFHLVSLDLGAPERGWREVVAQRADRLEGARMIGDRFLLSYNKGGQNVAMMTDRQGRPGKAITLNAIGTASGFGGQPGDPETFYQFSSFTTPQAIYRMNLRTGEVVPFALPTMAFDPADYLVEHREFNSKDGTKVPMYVVRKRTLVKAGKPLPTLLYGYGGFEISLTPAFSPVRMAWLEAGGAFAMASVRGGGEFGRSWYEAGRRGNKQNSFDDFIAAGEYLIREGIAAPGTLAVQGASNGGLLVGAVVNQRPDLFAAANPDVGVMDMLRYDRFTSGRFWVDDYGRPDREADWRTLRAYSPYHNVAGGKAYPAILVTTADNDDRVVPAHSYKYVAALQAADIGEKPHLLRVEARAGHGGGKPVDKTIGAGADVLAFIAYWTGLQPEAIHD</sequence>
<feature type="domain" description="Peptidase S9A N-terminal" evidence="8">
    <location>
        <begin position="65"/>
        <end position="470"/>
    </location>
</feature>
<keyword evidence="4" id="KW-0645">Protease</keyword>
<dbReference type="PANTHER" id="PTHR42881">
    <property type="entry name" value="PROLYL ENDOPEPTIDASE"/>
    <property type="match status" value="1"/>
</dbReference>
<keyword evidence="6" id="KW-0720">Serine protease</keyword>
<dbReference type="InterPro" id="IPR051167">
    <property type="entry name" value="Prolyl_oligopep/macrocyclase"/>
</dbReference>
<dbReference type="Pfam" id="PF02897">
    <property type="entry name" value="Peptidase_S9_N"/>
    <property type="match status" value="1"/>
</dbReference>
<dbReference type="EMBL" id="JACICY010000004">
    <property type="protein sequence ID" value="MBB3860750.1"/>
    <property type="molecule type" value="Genomic_DNA"/>
</dbReference>
<evidence type="ECO:0000256" key="4">
    <source>
        <dbReference type="ARBA" id="ARBA00022670"/>
    </source>
</evidence>
<evidence type="ECO:0000256" key="3">
    <source>
        <dbReference type="ARBA" id="ARBA00011897"/>
    </source>
</evidence>
<dbReference type="FunFam" id="3.40.50.1820:FF:000005">
    <property type="entry name" value="Prolyl endopeptidase"/>
    <property type="match status" value="1"/>
</dbReference>